<gene>
    <name evidence="2" type="ORF">B5V02_19520</name>
</gene>
<dbReference type="OrthoDB" id="123525at2"/>
<organism evidence="2 3">
    <name type="scientific">Mesorhizobium kowhaii</name>
    <dbReference type="NCBI Taxonomy" id="1300272"/>
    <lineage>
        <taxon>Bacteria</taxon>
        <taxon>Pseudomonadati</taxon>
        <taxon>Pseudomonadota</taxon>
        <taxon>Alphaproteobacteria</taxon>
        <taxon>Hyphomicrobiales</taxon>
        <taxon>Phyllobacteriaceae</taxon>
        <taxon>Mesorhizobium</taxon>
    </lineage>
</organism>
<feature type="domain" description="Primase C-terminal 2" evidence="1">
    <location>
        <begin position="176"/>
        <end position="240"/>
    </location>
</feature>
<dbReference type="Proteomes" id="UP000248616">
    <property type="component" value="Unassembled WGS sequence"/>
</dbReference>
<evidence type="ECO:0000259" key="1">
    <source>
        <dbReference type="Pfam" id="PF08707"/>
    </source>
</evidence>
<dbReference type="EMBL" id="MZXV01000040">
    <property type="protein sequence ID" value="PZV36893.1"/>
    <property type="molecule type" value="Genomic_DNA"/>
</dbReference>
<accession>A0A2W7CK14</accession>
<dbReference type="RefSeq" id="WP_111545798.1">
    <property type="nucleotide sequence ID" value="NZ_MZXV01000040.1"/>
</dbReference>
<protein>
    <recommendedName>
        <fullName evidence="1">Primase C-terminal 2 domain-containing protein</fullName>
    </recommendedName>
</protein>
<dbReference type="GO" id="GO:0016817">
    <property type="term" value="F:hydrolase activity, acting on acid anhydrides"/>
    <property type="evidence" value="ECO:0007669"/>
    <property type="project" value="InterPro"/>
</dbReference>
<evidence type="ECO:0000313" key="2">
    <source>
        <dbReference type="EMBL" id="PZV36893.1"/>
    </source>
</evidence>
<proteinExistence type="predicted"/>
<evidence type="ECO:0000313" key="3">
    <source>
        <dbReference type="Proteomes" id="UP000248616"/>
    </source>
</evidence>
<dbReference type="AlphaFoldDB" id="A0A2W7CK14"/>
<reference evidence="3" key="1">
    <citation type="submission" date="2017-03" db="EMBL/GenBank/DDBJ databases">
        <authorList>
            <person name="Safronova V.I."/>
            <person name="Sazanova A.L."/>
            <person name="Chirak E.R."/>
        </authorList>
    </citation>
    <scope>NUCLEOTIDE SEQUENCE [LARGE SCALE GENOMIC DNA]</scope>
    <source>
        <strain evidence="3">Ach-343</strain>
    </source>
</reference>
<dbReference type="InterPro" id="IPR014819">
    <property type="entry name" value="PriCT_2"/>
</dbReference>
<sequence>MNRADRHRWMLYCLSDGNKIPYGINGHWGLTDGQPGTLAQVDALWAKLPCAFAGRGYVPHIDDDLGCLDFDDLTHPFWPQLLTFTHCELSPSREGGHAIVTINREAKERLKGIRHIYGIELFSDSGFFTVTGLALNTLPIADASDHLCGLADRLNLHPANGQAITPSCLLPIDYLRGALRLIDPNCSWHDWFQALAAVHCATGGSYAGKTLLHEWGRTGSKYNDASRDKIDRDWDKLDDTKRKYDPDKTLQILQRANTSGRVTLDWSKS</sequence>
<dbReference type="Pfam" id="PF08707">
    <property type="entry name" value="PriCT_2"/>
    <property type="match status" value="1"/>
</dbReference>
<comment type="caution">
    <text evidence="2">The sequence shown here is derived from an EMBL/GenBank/DDBJ whole genome shotgun (WGS) entry which is preliminary data.</text>
</comment>
<name>A0A2W7CK14_9HYPH</name>
<keyword evidence="3" id="KW-1185">Reference proteome</keyword>